<gene>
    <name evidence="2" type="ORF">K402DRAFT_304517</name>
</gene>
<dbReference type="PROSITE" id="PS50076">
    <property type="entry name" value="DNAJ_2"/>
    <property type="match status" value="1"/>
</dbReference>
<dbReference type="Pfam" id="PF00226">
    <property type="entry name" value="DnaJ"/>
    <property type="match status" value="1"/>
</dbReference>
<feature type="non-terminal residue" evidence="2">
    <location>
        <position position="1"/>
    </location>
</feature>
<reference evidence="2" key="1">
    <citation type="journal article" date="2020" name="Stud. Mycol.">
        <title>101 Dothideomycetes genomes: a test case for predicting lifestyles and emergence of pathogens.</title>
        <authorList>
            <person name="Haridas S."/>
            <person name="Albert R."/>
            <person name="Binder M."/>
            <person name="Bloem J."/>
            <person name="Labutti K."/>
            <person name="Salamov A."/>
            <person name="Andreopoulos B."/>
            <person name="Baker S."/>
            <person name="Barry K."/>
            <person name="Bills G."/>
            <person name="Bluhm B."/>
            <person name="Cannon C."/>
            <person name="Castanera R."/>
            <person name="Culley D."/>
            <person name="Daum C."/>
            <person name="Ezra D."/>
            <person name="Gonzalez J."/>
            <person name="Henrissat B."/>
            <person name="Kuo A."/>
            <person name="Liang C."/>
            <person name="Lipzen A."/>
            <person name="Lutzoni F."/>
            <person name="Magnuson J."/>
            <person name="Mondo S."/>
            <person name="Nolan M."/>
            <person name="Ohm R."/>
            <person name="Pangilinan J."/>
            <person name="Park H.-J."/>
            <person name="Ramirez L."/>
            <person name="Alfaro M."/>
            <person name="Sun H."/>
            <person name="Tritt A."/>
            <person name="Yoshinaga Y."/>
            <person name="Zwiers L.-H."/>
            <person name="Turgeon B."/>
            <person name="Goodwin S."/>
            <person name="Spatafora J."/>
            <person name="Crous P."/>
            <person name="Grigoriev I."/>
        </authorList>
    </citation>
    <scope>NUCLEOTIDE SEQUENCE</scope>
    <source>
        <strain evidence="2">CBS 113979</strain>
    </source>
</reference>
<evidence type="ECO:0000259" key="1">
    <source>
        <dbReference type="PROSITE" id="PS50076"/>
    </source>
</evidence>
<dbReference type="Proteomes" id="UP000800041">
    <property type="component" value="Unassembled WGS sequence"/>
</dbReference>
<feature type="domain" description="J" evidence="1">
    <location>
        <begin position="1"/>
        <end position="38"/>
    </location>
</feature>
<sequence>HPDLNPTDPTASSRFVQISEAYHILGSPTKKASYDRDLARYTFPSSSFSSHNTP</sequence>
<dbReference type="OrthoDB" id="10250354at2759"/>
<dbReference type="Gene3D" id="1.10.287.110">
    <property type="entry name" value="DnaJ domain"/>
    <property type="match status" value="1"/>
</dbReference>
<dbReference type="PANTHER" id="PTHR44873">
    <property type="entry name" value="DNAJ HOMOLOG SUBFAMILY C MEMBER 30, MITOCHONDRIAL"/>
    <property type="match status" value="1"/>
</dbReference>
<organism evidence="2 3">
    <name type="scientific">Aulographum hederae CBS 113979</name>
    <dbReference type="NCBI Taxonomy" id="1176131"/>
    <lineage>
        <taxon>Eukaryota</taxon>
        <taxon>Fungi</taxon>
        <taxon>Dikarya</taxon>
        <taxon>Ascomycota</taxon>
        <taxon>Pezizomycotina</taxon>
        <taxon>Dothideomycetes</taxon>
        <taxon>Pleosporomycetidae</taxon>
        <taxon>Aulographales</taxon>
        <taxon>Aulographaceae</taxon>
    </lineage>
</organism>
<evidence type="ECO:0000313" key="2">
    <source>
        <dbReference type="EMBL" id="KAF1990980.1"/>
    </source>
</evidence>
<dbReference type="SUPFAM" id="SSF46565">
    <property type="entry name" value="Chaperone J-domain"/>
    <property type="match status" value="1"/>
</dbReference>
<dbReference type="InterPro" id="IPR001623">
    <property type="entry name" value="DnaJ_domain"/>
</dbReference>
<dbReference type="InterPro" id="IPR053025">
    <property type="entry name" value="Mito_ATP_Synthase-Asso"/>
</dbReference>
<dbReference type="EMBL" id="ML977140">
    <property type="protein sequence ID" value="KAF1990980.1"/>
    <property type="molecule type" value="Genomic_DNA"/>
</dbReference>
<proteinExistence type="predicted"/>
<evidence type="ECO:0000313" key="3">
    <source>
        <dbReference type="Proteomes" id="UP000800041"/>
    </source>
</evidence>
<dbReference type="InterPro" id="IPR036869">
    <property type="entry name" value="J_dom_sf"/>
</dbReference>
<protein>
    <recommendedName>
        <fullName evidence="1">J domain-containing protein</fullName>
    </recommendedName>
</protein>
<dbReference type="AlphaFoldDB" id="A0A6G1HD84"/>
<keyword evidence="3" id="KW-1185">Reference proteome</keyword>
<dbReference type="CDD" id="cd06257">
    <property type="entry name" value="DnaJ"/>
    <property type="match status" value="1"/>
</dbReference>
<dbReference type="PANTHER" id="PTHR44873:SF1">
    <property type="entry name" value="DNAJ HOMOLOG SUBFAMILY C MEMBER 30, MITOCHONDRIAL"/>
    <property type="match status" value="1"/>
</dbReference>
<name>A0A6G1HD84_9PEZI</name>
<accession>A0A6G1HD84</accession>
<feature type="non-terminal residue" evidence="2">
    <location>
        <position position="54"/>
    </location>
</feature>